<accession>A0A1S2YEE1</accession>
<dbReference type="InterPro" id="IPR001810">
    <property type="entry name" value="F-box_dom"/>
</dbReference>
<dbReference type="InterPro" id="IPR036047">
    <property type="entry name" value="F-box-like_dom_sf"/>
</dbReference>
<gene>
    <name evidence="3" type="primary">LOC101495351</name>
</gene>
<dbReference type="OrthoDB" id="1419625at2759"/>
<organism evidence="2 3">
    <name type="scientific">Cicer arietinum</name>
    <name type="common">Chickpea</name>
    <name type="synonym">Garbanzo</name>
    <dbReference type="NCBI Taxonomy" id="3827"/>
    <lineage>
        <taxon>Eukaryota</taxon>
        <taxon>Viridiplantae</taxon>
        <taxon>Streptophyta</taxon>
        <taxon>Embryophyta</taxon>
        <taxon>Tracheophyta</taxon>
        <taxon>Spermatophyta</taxon>
        <taxon>Magnoliopsida</taxon>
        <taxon>eudicotyledons</taxon>
        <taxon>Gunneridae</taxon>
        <taxon>Pentapetalae</taxon>
        <taxon>rosids</taxon>
        <taxon>fabids</taxon>
        <taxon>Fabales</taxon>
        <taxon>Fabaceae</taxon>
        <taxon>Papilionoideae</taxon>
        <taxon>50 kb inversion clade</taxon>
        <taxon>NPAAA clade</taxon>
        <taxon>Hologalegina</taxon>
        <taxon>IRL clade</taxon>
        <taxon>Cicereae</taxon>
        <taxon>Cicer</taxon>
    </lineage>
</organism>
<dbReference type="eggNOG" id="KOG1947">
    <property type="taxonomic scope" value="Eukaryota"/>
</dbReference>
<dbReference type="RefSeq" id="XP_004503193.1">
    <property type="nucleotide sequence ID" value="XM_004503136.1"/>
</dbReference>
<dbReference type="GeneID" id="101495351"/>
<sequence length="288" mass="33293">MKSKCESESESKSKPNWLELPIDLTKNILQRLDTIDILTSARNVCPLWWNICKDPLMWRTIRICHIYHIPLIDILCFETLYLSASDICCFEPLCRSAIDLSCGHLEDLDLELLGCDELLEYIAPRAINLHRLRLFYCLKVSNKCLIEFVTKFSLLEKLVITFNDKFPKESFEVINRCCPLLKSLDFVRPTLFYINRDHLVFAIAKAMPGLHHLTFVGIVINNAALVTILDGCSMLQSLDLQLCLCDDLSQSLEKRCLEQIKDFRFPLNHVSDFFDEDNFCDLFNVSSV</sequence>
<dbReference type="SUPFAM" id="SSF52047">
    <property type="entry name" value="RNI-like"/>
    <property type="match status" value="1"/>
</dbReference>
<reference evidence="3" key="2">
    <citation type="submission" date="2025-08" db="UniProtKB">
        <authorList>
            <consortium name="RefSeq"/>
        </authorList>
    </citation>
    <scope>IDENTIFICATION</scope>
    <source>
        <tissue evidence="3">Etiolated seedlings</tissue>
    </source>
</reference>
<dbReference type="PaxDb" id="3827-XP_004503193.1"/>
<evidence type="ECO:0000259" key="1">
    <source>
        <dbReference type="PROSITE" id="PS50181"/>
    </source>
</evidence>
<dbReference type="SUPFAM" id="SSF81383">
    <property type="entry name" value="F-box domain"/>
    <property type="match status" value="1"/>
</dbReference>
<dbReference type="Gene3D" id="1.20.1280.50">
    <property type="match status" value="1"/>
</dbReference>
<dbReference type="Proteomes" id="UP000087171">
    <property type="component" value="Chromosome Ca6"/>
</dbReference>
<dbReference type="InterPro" id="IPR032675">
    <property type="entry name" value="LRR_dom_sf"/>
</dbReference>
<dbReference type="PANTHER" id="PTHR38926">
    <property type="entry name" value="F-BOX DOMAIN CONTAINING PROTEIN, EXPRESSED"/>
    <property type="match status" value="1"/>
</dbReference>
<dbReference type="CDD" id="cd22164">
    <property type="entry name" value="F-box_AtSKIP19-like"/>
    <property type="match status" value="1"/>
</dbReference>
<dbReference type="PROSITE" id="PS50181">
    <property type="entry name" value="FBOX"/>
    <property type="match status" value="1"/>
</dbReference>
<dbReference type="Pfam" id="PF00646">
    <property type="entry name" value="F-box"/>
    <property type="match status" value="1"/>
</dbReference>
<dbReference type="AlphaFoldDB" id="A0A1S2YEE1"/>
<protein>
    <submittedName>
        <fullName evidence="3">F-box/LRR-repeat protein 23</fullName>
    </submittedName>
</protein>
<keyword evidence="2" id="KW-1185">Reference proteome</keyword>
<evidence type="ECO:0000313" key="3">
    <source>
        <dbReference type="RefSeq" id="XP_004503193.1"/>
    </source>
</evidence>
<feature type="domain" description="F-box" evidence="1">
    <location>
        <begin position="14"/>
        <end position="61"/>
    </location>
</feature>
<dbReference type="Gene3D" id="3.80.10.10">
    <property type="entry name" value="Ribonuclease Inhibitor"/>
    <property type="match status" value="1"/>
</dbReference>
<evidence type="ECO:0000313" key="2">
    <source>
        <dbReference type="Proteomes" id="UP000087171"/>
    </source>
</evidence>
<dbReference type="KEGG" id="cam:101495351"/>
<proteinExistence type="predicted"/>
<dbReference type="STRING" id="3827.A0A1S2YEE1"/>
<name>A0A1S2YEE1_CICAR</name>
<reference evidence="2" key="1">
    <citation type="journal article" date="2013" name="Nat. Biotechnol.">
        <title>Draft genome sequence of chickpea (Cicer arietinum) provides a resource for trait improvement.</title>
        <authorList>
            <person name="Varshney R.K."/>
            <person name="Song C."/>
            <person name="Saxena R.K."/>
            <person name="Azam S."/>
            <person name="Yu S."/>
            <person name="Sharpe A.G."/>
            <person name="Cannon S."/>
            <person name="Baek J."/>
            <person name="Rosen B.D."/>
            <person name="Tar'an B."/>
            <person name="Millan T."/>
            <person name="Zhang X."/>
            <person name="Ramsay L.D."/>
            <person name="Iwata A."/>
            <person name="Wang Y."/>
            <person name="Nelson W."/>
            <person name="Farmer A.D."/>
            <person name="Gaur P.M."/>
            <person name="Soderlund C."/>
            <person name="Penmetsa R.V."/>
            <person name="Xu C."/>
            <person name="Bharti A.K."/>
            <person name="He W."/>
            <person name="Winter P."/>
            <person name="Zhao S."/>
            <person name="Hane J.K."/>
            <person name="Carrasquilla-Garcia N."/>
            <person name="Condie J.A."/>
            <person name="Upadhyaya H.D."/>
            <person name="Luo M.C."/>
            <person name="Thudi M."/>
            <person name="Gowda C.L."/>
            <person name="Singh N.P."/>
            <person name="Lichtenzveig J."/>
            <person name="Gali K.K."/>
            <person name="Rubio J."/>
            <person name="Nadarajan N."/>
            <person name="Dolezel J."/>
            <person name="Bansal K.C."/>
            <person name="Xu X."/>
            <person name="Edwards D."/>
            <person name="Zhang G."/>
            <person name="Kahl G."/>
            <person name="Gil J."/>
            <person name="Singh K.B."/>
            <person name="Datta S.K."/>
            <person name="Jackson S.A."/>
            <person name="Wang J."/>
            <person name="Cook D.R."/>
        </authorList>
    </citation>
    <scope>NUCLEOTIDE SEQUENCE [LARGE SCALE GENOMIC DNA]</scope>
    <source>
        <strain evidence="2">cv. CDC Frontier</strain>
    </source>
</reference>
<dbReference type="PANTHER" id="PTHR38926:SF2">
    <property type="entry name" value="F-BOX_LRR-REPEAT PROTEIN 21-RELATED"/>
    <property type="match status" value="1"/>
</dbReference>